<dbReference type="PANTHER" id="PTHR33112:SF1">
    <property type="entry name" value="HETEROKARYON INCOMPATIBILITY DOMAIN-CONTAINING PROTEIN"/>
    <property type="match status" value="1"/>
</dbReference>
<dbReference type="EMBL" id="MU006229">
    <property type="protein sequence ID" value="KAF2824608.1"/>
    <property type="molecule type" value="Genomic_DNA"/>
</dbReference>
<dbReference type="AlphaFoldDB" id="A0A6A6ZV44"/>
<dbReference type="PANTHER" id="PTHR33112">
    <property type="entry name" value="DOMAIN PROTEIN, PUTATIVE-RELATED"/>
    <property type="match status" value="1"/>
</dbReference>
<dbReference type="Pfam" id="PF06985">
    <property type="entry name" value="HET"/>
    <property type="match status" value="1"/>
</dbReference>
<evidence type="ECO:0000313" key="2">
    <source>
        <dbReference type="EMBL" id="KAF2824608.1"/>
    </source>
</evidence>
<accession>A0A6A6ZV44</accession>
<evidence type="ECO:0000259" key="1">
    <source>
        <dbReference type="Pfam" id="PF06985"/>
    </source>
</evidence>
<keyword evidence="3" id="KW-1185">Reference proteome</keyword>
<evidence type="ECO:0000313" key="3">
    <source>
        <dbReference type="Proteomes" id="UP000799424"/>
    </source>
</evidence>
<dbReference type="OrthoDB" id="2958217at2759"/>
<name>A0A6A6ZV44_9PLEO</name>
<sequence>MDRAKGLTHTPCNLCPLQGIRISLTSPYTLDPADDVQKQTFFHEPCPRPQCDKYDGLRLCDLCRHLRIRHLLLCCPMMYPEWRFELDVLPYREASRQCEFCRFLVTCANYKTGTSPRQALGHAGSPESNQLIVFSYSNGDIRVRSPSLLWLNLYIGKTVPPYIETDWLQGWLSSHWPSEISRPFFATLRRQQKLKNVYVIDVVDECLVRLSEGLEFVALSYVWGPMAGDLTQEEHCTMSNLGALQGLGGLRKFRIPQTVSDAIVVCQRLHQRYLWVDRLCVVQDAPPEELWQQLNQMTAIYHYAAVTLVAASGAGASHGLAGISYARDAGQSHLSIGPGLDLMSSVPNVKPVLEESKWWTRGWTFQEYIASRRLLLITDYGLYLLTGPRKPGDETVASEGPARDKWYYDKSNDYSLVEQFSKRTLTKETDVLRASAGFLNAMYGYRMSFGIPWDEFDCAILWSTRVLDEEYRPSTPSDAFPTWSWTSSTVPVEFSNCEDLVHSLAYWGRIAAGGTVSSKIRPWSPLPPAKTTPEPQFVANNRAARVAAALAWKHGCISSQAPQYLNVDCSADEYNRRLRDRWSIPRLFWDAAFQNHEENGVFEQIDPDLLSHPHLLLVHSQKCSLTLDLGWKTHVTGNMRHRNESLVLIRTKDKRIAGYIRMKKSASLHTLQQSDMPSAEFIALSVDHSTAGFLTEIIRNVDYRAHLSVSKLYGCPCAAPGITNPTHVPECPSHMHFSSPLTDLPGRKDFGEEAAKALNIHLEGLSYFDSEGATLHRAKEPPCLWAMLVAPSGKWAGEKRVYRRLGVCEIYLKRWVKSETEFGSFVLE</sequence>
<organism evidence="2 3">
    <name type="scientific">Ophiobolus disseminans</name>
    <dbReference type="NCBI Taxonomy" id="1469910"/>
    <lineage>
        <taxon>Eukaryota</taxon>
        <taxon>Fungi</taxon>
        <taxon>Dikarya</taxon>
        <taxon>Ascomycota</taxon>
        <taxon>Pezizomycotina</taxon>
        <taxon>Dothideomycetes</taxon>
        <taxon>Pleosporomycetidae</taxon>
        <taxon>Pleosporales</taxon>
        <taxon>Pleosporineae</taxon>
        <taxon>Phaeosphaeriaceae</taxon>
        <taxon>Ophiobolus</taxon>
    </lineage>
</organism>
<dbReference type="Proteomes" id="UP000799424">
    <property type="component" value="Unassembled WGS sequence"/>
</dbReference>
<proteinExistence type="predicted"/>
<dbReference type="InterPro" id="IPR010730">
    <property type="entry name" value="HET"/>
</dbReference>
<feature type="domain" description="Heterokaryon incompatibility" evidence="1">
    <location>
        <begin position="216"/>
        <end position="367"/>
    </location>
</feature>
<protein>
    <submittedName>
        <fullName evidence="2">HET-domain-containing protein</fullName>
    </submittedName>
</protein>
<gene>
    <name evidence="2" type="ORF">CC86DRAFT_44852</name>
</gene>
<reference evidence="2" key="1">
    <citation type="journal article" date="2020" name="Stud. Mycol.">
        <title>101 Dothideomycetes genomes: a test case for predicting lifestyles and emergence of pathogens.</title>
        <authorList>
            <person name="Haridas S."/>
            <person name="Albert R."/>
            <person name="Binder M."/>
            <person name="Bloem J."/>
            <person name="Labutti K."/>
            <person name="Salamov A."/>
            <person name="Andreopoulos B."/>
            <person name="Baker S."/>
            <person name="Barry K."/>
            <person name="Bills G."/>
            <person name="Bluhm B."/>
            <person name="Cannon C."/>
            <person name="Castanera R."/>
            <person name="Culley D."/>
            <person name="Daum C."/>
            <person name="Ezra D."/>
            <person name="Gonzalez J."/>
            <person name="Henrissat B."/>
            <person name="Kuo A."/>
            <person name="Liang C."/>
            <person name="Lipzen A."/>
            <person name="Lutzoni F."/>
            <person name="Magnuson J."/>
            <person name="Mondo S."/>
            <person name="Nolan M."/>
            <person name="Ohm R."/>
            <person name="Pangilinan J."/>
            <person name="Park H.-J."/>
            <person name="Ramirez L."/>
            <person name="Alfaro M."/>
            <person name="Sun H."/>
            <person name="Tritt A."/>
            <person name="Yoshinaga Y."/>
            <person name="Zwiers L.-H."/>
            <person name="Turgeon B."/>
            <person name="Goodwin S."/>
            <person name="Spatafora J."/>
            <person name="Crous P."/>
            <person name="Grigoriev I."/>
        </authorList>
    </citation>
    <scope>NUCLEOTIDE SEQUENCE</scope>
    <source>
        <strain evidence="2">CBS 113818</strain>
    </source>
</reference>